<dbReference type="AlphaFoldDB" id="A0A4R3J8B7"/>
<dbReference type="GO" id="GO:0000902">
    <property type="term" value="P:cell morphogenesis"/>
    <property type="evidence" value="ECO:0007669"/>
    <property type="project" value="UniProtKB-UniRule"/>
</dbReference>
<feature type="domain" description="MobA-like NTP transferase" evidence="20">
    <location>
        <begin position="8"/>
        <end position="130"/>
    </location>
</feature>
<keyword evidence="13 18" id="KW-0012">Acyltransferase</keyword>
<evidence type="ECO:0000256" key="2">
    <source>
        <dbReference type="ARBA" id="ARBA00007707"/>
    </source>
</evidence>
<feature type="binding site" evidence="18">
    <location>
        <position position="409"/>
    </location>
    <ligand>
        <name>acetyl-CoA</name>
        <dbReference type="ChEBI" id="CHEBI:57288"/>
    </ligand>
</feature>
<dbReference type="NCBIfam" id="TIGR01173">
    <property type="entry name" value="glmU"/>
    <property type="match status" value="1"/>
</dbReference>
<feature type="binding site" evidence="18">
    <location>
        <position position="391"/>
    </location>
    <ligand>
        <name>acetyl-CoA</name>
        <dbReference type="ChEBI" id="CHEBI:57288"/>
    </ligand>
</feature>
<feature type="region of interest" description="Linker" evidence="18">
    <location>
        <begin position="233"/>
        <end position="253"/>
    </location>
</feature>
<comment type="caution">
    <text evidence="21">The sequence shown here is derived from an EMBL/GenBank/DDBJ whole genome shotgun (WGS) entry which is preliminary data.</text>
</comment>
<feature type="active site" description="Proton acceptor" evidence="18">
    <location>
        <position position="349"/>
    </location>
</feature>
<keyword evidence="9 18" id="KW-0460">Magnesium</keyword>
<dbReference type="GO" id="GO:0008360">
    <property type="term" value="P:regulation of cell shape"/>
    <property type="evidence" value="ECO:0007669"/>
    <property type="project" value="UniProtKB-KW"/>
</dbReference>
<feature type="binding site" evidence="18">
    <location>
        <position position="104"/>
    </location>
    <ligand>
        <name>Mg(2+)</name>
        <dbReference type="ChEBI" id="CHEBI:18420"/>
    </ligand>
</feature>
<dbReference type="PANTHER" id="PTHR43584">
    <property type="entry name" value="NUCLEOTIDYL TRANSFERASE"/>
    <property type="match status" value="1"/>
</dbReference>
<evidence type="ECO:0000256" key="10">
    <source>
        <dbReference type="ARBA" id="ARBA00022960"/>
    </source>
</evidence>
<feature type="binding site" evidence="18">
    <location>
        <begin position="79"/>
        <end position="80"/>
    </location>
    <ligand>
        <name>UDP-N-acetyl-alpha-D-glucosamine</name>
        <dbReference type="ChEBI" id="CHEBI:57705"/>
    </ligand>
</feature>
<dbReference type="EC" id="2.7.7.23" evidence="18"/>
<feature type="binding site" evidence="18">
    <location>
        <position position="363"/>
    </location>
    <ligand>
        <name>UDP-N-acetyl-alpha-D-glucosamine</name>
        <dbReference type="ChEBI" id="CHEBI:57705"/>
    </ligand>
</feature>
<evidence type="ECO:0000256" key="9">
    <source>
        <dbReference type="ARBA" id="ARBA00022842"/>
    </source>
</evidence>
<keyword evidence="5 18" id="KW-0808">Transferase</keyword>
<evidence type="ECO:0000313" key="21">
    <source>
        <dbReference type="EMBL" id="TCS61605.1"/>
    </source>
</evidence>
<comment type="pathway">
    <text evidence="18">Nucleotide-sugar biosynthesis; UDP-N-acetyl-alpha-D-glucosamine biosynthesis; UDP-N-acetyl-alpha-D-glucosamine from N-acetyl-alpha-D-glucosamine 1-phosphate: step 1/1.</text>
</comment>
<comment type="cofactor">
    <cofactor evidence="18">
        <name>Mg(2+)</name>
        <dbReference type="ChEBI" id="CHEBI:18420"/>
    </cofactor>
    <text evidence="18">Binds 1 Mg(2+) ion per subunit.</text>
</comment>
<keyword evidence="6 18" id="KW-0548">Nucleotidyltransferase</keyword>
<comment type="subunit">
    <text evidence="18">Homotrimer.</text>
</comment>
<dbReference type="EMBL" id="SLZW01000007">
    <property type="protein sequence ID" value="TCS61605.1"/>
    <property type="molecule type" value="Genomic_DNA"/>
</dbReference>
<dbReference type="CDD" id="cd02540">
    <property type="entry name" value="GT2_GlmU_N_bac"/>
    <property type="match status" value="1"/>
</dbReference>
<dbReference type="RefSeq" id="WP_132939325.1">
    <property type="nucleotide sequence ID" value="NZ_CP119676.1"/>
</dbReference>
<evidence type="ECO:0000256" key="11">
    <source>
        <dbReference type="ARBA" id="ARBA00022984"/>
    </source>
</evidence>
<evidence type="ECO:0000256" key="5">
    <source>
        <dbReference type="ARBA" id="ARBA00022679"/>
    </source>
</evidence>
<reference evidence="21 22" key="1">
    <citation type="submission" date="2019-03" db="EMBL/GenBank/DDBJ databases">
        <title>Genomic Encyclopedia of Type Strains, Phase IV (KMG-IV): sequencing the most valuable type-strain genomes for metagenomic binning, comparative biology and taxonomic classification.</title>
        <authorList>
            <person name="Goeker M."/>
        </authorList>
    </citation>
    <scope>NUCLEOTIDE SEQUENCE [LARGE SCALE GENOMIC DNA]</scope>
    <source>
        <strain evidence="21 22">DSM 101688</strain>
    </source>
</reference>
<dbReference type="InterPro" id="IPR025877">
    <property type="entry name" value="MobA-like_NTP_Trfase"/>
</dbReference>
<comment type="catalytic activity">
    <reaction evidence="15 18">
        <text>alpha-D-glucosamine 1-phosphate + acetyl-CoA = N-acetyl-alpha-D-glucosamine 1-phosphate + CoA + H(+)</text>
        <dbReference type="Rhea" id="RHEA:13725"/>
        <dbReference type="ChEBI" id="CHEBI:15378"/>
        <dbReference type="ChEBI" id="CHEBI:57287"/>
        <dbReference type="ChEBI" id="CHEBI:57288"/>
        <dbReference type="ChEBI" id="CHEBI:57776"/>
        <dbReference type="ChEBI" id="CHEBI:58516"/>
        <dbReference type="EC" id="2.3.1.157"/>
    </reaction>
</comment>
<dbReference type="CDD" id="cd03353">
    <property type="entry name" value="LbH_GlmU_C"/>
    <property type="match status" value="1"/>
</dbReference>
<dbReference type="Gene3D" id="2.160.10.10">
    <property type="entry name" value="Hexapeptide repeat proteins"/>
    <property type="match status" value="1"/>
</dbReference>
<dbReference type="SUPFAM" id="SSF51161">
    <property type="entry name" value="Trimeric LpxA-like enzymes"/>
    <property type="match status" value="1"/>
</dbReference>
<keyword evidence="14 18" id="KW-0961">Cell wall biogenesis/degradation</keyword>
<dbReference type="InterPro" id="IPR018357">
    <property type="entry name" value="Hexapep_transf_CS"/>
</dbReference>
<feature type="region of interest" description="Pyrophosphorylase" evidence="18">
    <location>
        <begin position="1"/>
        <end position="232"/>
    </location>
</feature>
<dbReference type="Proteomes" id="UP000295304">
    <property type="component" value="Unassembled WGS sequence"/>
</dbReference>
<dbReference type="GO" id="GO:0071555">
    <property type="term" value="P:cell wall organization"/>
    <property type="evidence" value="ECO:0007669"/>
    <property type="project" value="UniProtKB-KW"/>
</dbReference>
<dbReference type="OrthoDB" id="9775031at2"/>
<comment type="pathway">
    <text evidence="18">Nucleotide-sugar biosynthesis; UDP-N-acetyl-alpha-D-glucosamine biosynthesis; N-acetyl-alpha-D-glucosamine 1-phosphate from alpha-D-glucosamine 6-phosphate (route II): step 2/2.</text>
</comment>
<feature type="binding site" evidence="18">
    <location>
        <begin position="372"/>
        <end position="373"/>
    </location>
    <ligand>
        <name>acetyl-CoA</name>
        <dbReference type="ChEBI" id="CHEBI:57288"/>
    </ligand>
</feature>
<feature type="binding site" evidence="18">
    <location>
        <position position="426"/>
    </location>
    <ligand>
        <name>acetyl-CoA</name>
        <dbReference type="ChEBI" id="CHEBI:57288"/>
    </ligand>
</feature>
<comment type="similarity">
    <text evidence="3 18">In the N-terminal section; belongs to the N-acetylglucosamine-1-phosphate uridyltransferase family.</text>
</comment>
<dbReference type="InterPro" id="IPR011004">
    <property type="entry name" value="Trimer_LpxA-like_sf"/>
</dbReference>
<evidence type="ECO:0000313" key="22">
    <source>
        <dbReference type="Proteomes" id="UP000295304"/>
    </source>
</evidence>
<comment type="pathway">
    <text evidence="18">Bacterial outer membrane biogenesis; LPS lipid A biosynthesis.</text>
</comment>
<feature type="binding site" evidence="18">
    <location>
        <position position="352"/>
    </location>
    <ligand>
        <name>UDP-N-acetyl-alpha-D-glucosamine</name>
        <dbReference type="ChEBI" id="CHEBI:57705"/>
    </ligand>
</feature>
<dbReference type="HAMAP" id="MF_01631">
    <property type="entry name" value="GlmU"/>
    <property type="match status" value="1"/>
</dbReference>
<feature type="binding site" evidence="18">
    <location>
        <position position="74"/>
    </location>
    <ligand>
        <name>UDP-N-acetyl-alpha-D-glucosamine</name>
        <dbReference type="ChEBI" id="CHEBI:57705"/>
    </ligand>
</feature>
<evidence type="ECO:0000256" key="7">
    <source>
        <dbReference type="ARBA" id="ARBA00022723"/>
    </source>
</evidence>
<evidence type="ECO:0000256" key="13">
    <source>
        <dbReference type="ARBA" id="ARBA00023315"/>
    </source>
</evidence>
<dbReference type="GO" id="GO:0019134">
    <property type="term" value="F:glucosamine-1-phosphate N-acetyltransferase activity"/>
    <property type="evidence" value="ECO:0007669"/>
    <property type="project" value="UniProtKB-UniRule"/>
</dbReference>
<dbReference type="GO" id="GO:0009245">
    <property type="term" value="P:lipid A biosynthetic process"/>
    <property type="evidence" value="ECO:0007669"/>
    <property type="project" value="UniProtKB-UniRule"/>
</dbReference>
<feature type="binding site" evidence="18">
    <location>
        <begin position="11"/>
        <end position="14"/>
    </location>
    <ligand>
        <name>UDP-N-acetyl-alpha-D-glucosamine</name>
        <dbReference type="ChEBI" id="CHEBI:57705"/>
    </ligand>
</feature>
<evidence type="ECO:0000256" key="16">
    <source>
        <dbReference type="ARBA" id="ARBA00048493"/>
    </source>
</evidence>
<dbReference type="InterPro" id="IPR029044">
    <property type="entry name" value="Nucleotide-diphossugar_trans"/>
</dbReference>
<comment type="similarity">
    <text evidence="2 18">In the C-terminal section; belongs to the transferase hexapeptide repeat family.</text>
</comment>
<keyword evidence="22" id="KW-1185">Reference proteome</keyword>
<name>A0A4R3J8B7_9PROT</name>
<evidence type="ECO:0000256" key="14">
    <source>
        <dbReference type="ARBA" id="ARBA00023316"/>
    </source>
</evidence>
<evidence type="ECO:0000256" key="19">
    <source>
        <dbReference type="SAM" id="MobiDB-lite"/>
    </source>
</evidence>
<feature type="binding site" evidence="18">
    <location>
        <position position="337"/>
    </location>
    <ligand>
        <name>UDP-N-acetyl-alpha-D-glucosamine</name>
        <dbReference type="ChEBI" id="CHEBI:57705"/>
    </ligand>
</feature>
<dbReference type="Gene3D" id="3.90.550.10">
    <property type="entry name" value="Spore Coat Polysaccharide Biosynthesis Protein SpsA, Chain A"/>
    <property type="match status" value="1"/>
</dbReference>
<dbReference type="NCBIfam" id="NF010933">
    <property type="entry name" value="PRK14353.1"/>
    <property type="match status" value="1"/>
</dbReference>
<dbReference type="PANTHER" id="PTHR43584:SF3">
    <property type="entry name" value="BIFUNCTIONAL PROTEIN GLMU"/>
    <property type="match status" value="1"/>
</dbReference>
<evidence type="ECO:0000256" key="3">
    <source>
        <dbReference type="ARBA" id="ARBA00007947"/>
    </source>
</evidence>
<evidence type="ECO:0000256" key="12">
    <source>
        <dbReference type="ARBA" id="ARBA00023268"/>
    </source>
</evidence>
<dbReference type="GO" id="GO:0000287">
    <property type="term" value="F:magnesium ion binding"/>
    <property type="evidence" value="ECO:0007669"/>
    <property type="project" value="UniProtKB-UniRule"/>
</dbReference>
<keyword evidence="8 18" id="KW-0677">Repeat</keyword>
<proteinExistence type="inferred from homology"/>
<dbReference type="InterPro" id="IPR038009">
    <property type="entry name" value="GlmU_C_LbH"/>
</dbReference>
<dbReference type="GO" id="GO:0016020">
    <property type="term" value="C:membrane"/>
    <property type="evidence" value="ECO:0007669"/>
    <property type="project" value="GOC"/>
</dbReference>
<evidence type="ECO:0000259" key="20">
    <source>
        <dbReference type="Pfam" id="PF12804"/>
    </source>
</evidence>
<feature type="binding site" evidence="18">
    <location>
        <position position="366"/>
    </location>
    <ligand>
        <name>acetyl-CoA</name>
        <dbReference type="ChEBI" id="CHEBI:57288"/>
    </ligand>
</feature>
<comment type="caution">
    <text evidence="18">Lacks conserved residue(s) required for the propagation of feature annotation.</text>
</comment>
<evidence type="ECO:0000256" key="4">
    <source>
        <dbReference type="ARBA" id="ARBA00022490"/>
    </source>
</evidence>
<organism evidence="21 22">
    <name type="scientific">Varunaivibrio sulfuroxidans</name>
    <dbReference type="NCBI Taxonomy" id="1773489"/>
    <lineage>
        <taxon>Bacteria</taxon>
        <taxon>Pseudomonadati</taxon>
        <taxon>Pseudomonadota</taxon>
        <taxon>Alphaproteobacteria</taxon>
        <taxon>Rhodospirillales</taxon>
        <taxon>Magnetovibrionaceae</taxon>
        <taxon>Varunaivibrio</taxon>
    </lineage>
</organism>
<dbReference type="InterPro" id="IPR001451">
    <property type="entry name" value="Hexapep"/>
</dbReference>
<dbReference type="Pfam" id="PF12804">
    <property type="entry name" value="NTP_transf_3"/>
    <property type="match status" value="1"/>
</dbReference>
<feature type="region of interest" description="Disordered" evidence="19">
    <location>
        <begin position="441"/>
        <end position="465"/>
    </location>
</feature>
<dbReference type="GO" id="GO:0005737">
    <property type="term" value="C:cytoplasm"/>
    <property type="evidence" value="ECO:0007669"/>
    <property type="project" value="UniProtKB-SubCell"/>
</dbReference>
<gene>
    <name evidence="18" type="primary">glmU</name>
    <name evidence="21" type="ORF">EDD55_10712</name>
</gene>
<dbReference type="UniPathway" id="UPA00973"/>
<feature type="region of interest" description="N-acetyltransferase" evidence="18">
    <location>
        <begin position="254"/>
        <end position="465"/>
    </location>
</feature>
<feature type="compositionally biased region" description="Basic and acidic residues" evidence="19">
    <location>
        <begin position="441"/>
        <end position="452"/>
    </location>
</feature>
<feature type="binding site" evidence="18">
    <location>
        <position position="25"/>
    </location>
    <ligand>
        <name>UDP-N-acetyl-alpha-D-glucosamine</name>
        <dbReference type="ChEBI" id="CHEBI:57705"/>
    </ligand>
</feature>
<accession>A0A4R3J8B7</accession>
<evidence type="ECO:0000256" key="15">
    <source>
        <dbReference type="ARBA" id="ARBA00048247"/>
    </source>
</evidence>
<keyword evidence="10 18" id="KW-0133">Cell shape</keyword>
<dbReference type="EC" id="2.3.1.157" evidence="18"/>
<sequence>MTKNKTAAIVLAAGLGTRMKSTLPKVMHPIAGRPMIRHLLDTLRRVEMDRIVVVVGPDQQEIADAVAPIPCVVQHERLGTGDAVKAAMSALKGFQGDVLVVFGDTPLIARETIFAMLERRRAAPRPAVVVLGFEPDDPGAYGRLVIDPEDGRLEAIVEAKDATAEQRDIGLCNSGLMAVDGAVLPQLLSRLSNSNAKGEYYLTDLVALAREDGFSCAWVEGEEQELIGVNTRVDLAMVETLAQDALRTRAMEGGATLLDPSTVWLCHDTKIGRDVTIGPSVFFGPGARVGDGVVIKGFCHIEGAHIAENATVGPFARLRPGAVLDEDSHVGNFVEIKNATVESGAKVNHLSYIGDARVGAGANVGAGTITCNYNGFTKARTDIGAGAFIGSNSALVAPVRIGAGALVGAGSTIGEDVPDDAIAVTRAAVKIVPGGAARYRERQRDLKARAGEETTSGTPAKGNGA</sequence>
<dbReference type="Pfam" id="PF00132">
    <property type="entry name" value="Hexapep"/>
    <property type="match status" value="2"/>
</dbReference>
<dbReference type="GO" id="GO:0009252">
    <property type="term" value="P:peptidoglycan biosynthetic process"/>
    <property type="evidence" value="ECO:0007669"/>
    <property type="project" value="UniProtKB-UniRule"/>
</dbReference>
<comment type="function">
    <text evidence="17 18">Catalyzes the last two sequential reactions in the de novo biosynthetic pathway for UDP-N-acetylglucosamine (UDP-GlcNAc). The C-terminal domain catalyzes the transfer of acetyl group from acetyl coenzyme A to glucosamine-1-phosphate (GlcN-1-P) to produce N-acetylglucosamine-1-phosphate (GlcNAc-1-P), which is converted into UDP-GlcNAc by the transfer of uridine 5-monophosphate (from uridine 5-triphosphate), a reaction catalyzed by the N-terminal domain.</text>
</comment>
<feature type="binding site" evidence="18">
    <location>
        <position position="230"/>
    </location>
    <ligand>
        <name>Mg(2+)</name>
        <dbReference type="ChEBI" id="CHEBI:18420"/>
    </ligand>
</feature>
<feature type="binding site" evidence="18">
    <location>
        <position position="173"/>
    </location>
    <ligand>
        <name>UDP-N-acetyl-alpha-D-glucosamine</name>
        <dbReference type="ChEBI" id="CHEBI:57705"/>
    </ligand>
</feature>
<dbReference type="InterPro" id="IPR050065">
    <property type="entry name" value="GlmU-like"/>
</dbReference>
<comment type="catalytic activity">
    <reaction evidence="16 18">
        <text>N-acetyl-alpha-D-glucosamine 1-phosphate + UTP + H(+) = UDP-N-acetyl-alpha-D-glucosamine + diphosphate</text>
        <dbReference type="Rhea" id="RHEA:13509"/>
        <dbReference type="ChEBI" id="CHEBI:15378"/>
        <dbReference type="ChEBI" id="CHEBI:33019"/>
        <dbReference type="ChEBI" id="CHEBI:46398"/>
        <dbReference type="ChEBI" id="CHEBI:57705"/>
        <dbReference type="ChEBI" id="CHEBI:57776"/>
        <dbReference type="EC" id="2.7.7.23"/>
    </reaction>
</comment>
<evidence type="ECO:0000256" key="17">
    <source>
        <dbReference type="ARBA" id="ARBA00049628"/>
    </source>
</evidence>
<feature type="binding site" evidence="18">
    <location>
        <position position="142"/>
    </location>
    <ligand>
        <name>UDP-N-acetyl-alpha-D-glucosamine</name>
        <dbReference type="ChEBI" id="CHEBI:57705"/>
    </ligand>
</feature>
<keyword evidence="11 18" id="KW-0573">Peptidoglycan synthesis</keyword>
<evidence type="ECO:0000256" key="1">
    <source>
        <dbReference type="ARBA" id="ARBA00004496"/>
    </source>
</evidence>
<evidence type="ECO:0000256" key="8">
    <source>
        <dbReference type="ARBA" id="ARBA00022737"/>
    </source>
</evidence>
<dbReference type="GO" id="GO:0003977">
    <property type="term" value="F:UDP-N-acetylglucosamine diphosphorylase activity"/>
    <property type="evidence" value="ECO:0007669"/>
    <property type="project" value="UniProtKB-UniRule"/>
</dbReference>
<dbReference type="GO" id="GO:0006048">
    <property type="term" value="P:UDP-N-acetylglucosamine biosynthetic process"/>
    <property type="evidence" value="ECO:0007669"/>
    <property type="project" value="UniProtKB-UniPathway"/>
</dbReference>
<feature type="binding site" evidence="18">
    <location>
        <position position="230"/>
    </location>
    <ligand>
        <name>UDP-N-acetyl-alpha-D-glucosamine</name>
        <dbReference type="ChEBI" id="CHEBI:57705"/>
    </ligand>
</feature>
<keyword evidence="12 18" id="KW-0511">Multifunctional enzyme</keyword>
<protein>
    <recommendedName>
        <fullName evidence="18">Bifunctional protein GlmU</fullName>
    </recommendedName>
    <domain>
        <recommendedName>
            <fullName evidence="18">UDP-N-acetylglucosamine pyrophosphorylase</fullName>
            <ecNumber evidence="18">2.7.7.23</ecNumber>
        </recommendedName>
        <alternativeName>
            <fullName evidence="18">N-acetylglucosamine-1-phosphate uridyltransferase</fullName>
        </alternativeName>
    </domain>
    <domain>
        <recommendedName>
            <fullName evidence="18">Glucosamine-1-phosphate N-acetyltransferase</fullName>
            <ecNumber evidence="18">2.3.1.157</ecNumber>
        </recommendedName>
    </domain>
</protein>
<dbReference type="PROSITE" id="PS00101">
    <property type="entry name" value="HEXAPEP_TRANSFERASES"/>
    <property type="match status" value="1"/>
</dbReference>
<dbReference type="UniPathway" id="UPA00113">
    <property type="reaction ID" value="UER00532"/>
</dbReference>
<keyword evidence="4 18" id="KW-0963">Cytoplasm</keyword>
<dbReference type="SUPFAM" id="SSF53448">
    <property type="entry name" value="Nucleotide-diphospho-sugar transferases"/>
    <property type="match status" value="1"/>
</dbReference>
<comment type="subcellular location">
    <subcellularLocation>
        <location evidence="1 18">Cytoplasm</location>
    </subcellularLocation>
</comment>
<keyword evidence="7 18" id="KW-0479">Metal-binding</keyword>
<dbReference type="InterPro" id="IPR005882">
    <property type="entry name" value="Bifunctional_GlmU"/>
</dbReference>
<feature type="binding site" evidence="18">
    <location>
        <position position="158"/>
    </location>
    <ligand>
        <name>UDP-N-acetyl-alpha-D-glucosamine</name>
        <dbReference type="ChEBI" id="CHEBI:57705"/>
    </ligand>
</feature>
<evidence type="ECO:0000256" key="6">
    <source>
        <dbReference type="ARBA" id="ARBA00022695"/>
    </source>
</evidence>
<feature type="binding site" evidence="18">
    <location>
        <position position="319"/>
    </location>
    <ligand>
        <name>UDP-N-acetyl-alpha-D-glucosamine</name>
        <dbReference type="ChEBI" id="CHEBI:57705"/>
    </ligand>
</feature>
<evidence type="ECO:0000256" key="18">
    <source>
        <dbReference type="HAMAP-Rule" id="MF_01631"/>
    </source>
</evidence>